<dbReference type="Gene3D" id="3.10.20.90">
    <property type="entry name" value="Phosphatidylinositol 3-kinase Catalytic Subunit, Chain A, domain 1"/>
    <property type="match status" value="1"/>
</dbReference>
<protein>
    <recommendedName>
        <fullName evidence="1">Ubiquitin-like domain-containing protein</fullName>
    </recommendedName>
</protein>
<keyword evidence="3" id="KW-1185">Reference proteome</keyword>
<evidence type="ECO:0000259" key="1">
    <source>
        <dbReference type="PROSITE" id="PS50053"/>
    </source>
</evidence>
<name>A0A7M5VBS1_9CNID</name>
<sequence>MASGKVKVSVYHGFHFNQEPFFNSNKFELNDKISFLMRKIADFLVHVPVDLMLMFHGNNTETPLRGHTNISELTFGLNEIKLYFGLIRCRQSLQLLERKKTKDLKILRRLTVRGFGISNQIITTKYTDRNMAEIYEHIGAITGLPADHLIIFSKDKEVFPYTRESVFDGQEDFRESMIMFVVAYFQENEKMDDICIEYGIKHLKSLKLRFLTKEEELNPREMESIQDIKNYVHKTHNIPLHQQSILFQHQEIEDDSTKIFDLLLQNGVLVWLFICSKSQYFSFRSFFSYLVETFSYLVETFSYLVETFSYLVETFLYL</sequence>
<accession>A0A7M5VBS1</accession>
<organism evidence="2 3">
    <name type="scientific">Clytia hemisphaerica</name>
    <dbReference type="NCBI Taxonomy" id="252671"/>
    <lineage>
        <taxon>Eukaryota</taxon>
        <taxon>Metazoa</taxon>
        <taxon>Cnidaria</taxon>
        <taxon>Hydrozoa</taxon>
        <taxon>Hydroidolina</taxon>
        <taxon>Leptothecata</taxon>
        <taxon>Obeliida</taxon>
        <taxon>Clytiidae</taxon>
        <taxon>Clytia</taxon>
    </lineage>
</organism>
<evidence type="ECO:0000313" key="2">
    <source>
        <dbReference type="EnsemblMetazoa" id="CLYHEMP007385.1"/>
    </source>
</evidence>
<dbReference type="AlphaFoldDB" id="A0A7M5VBS1"/>
<proteinExistence type="predicted"/>
<dbReference type="PROSITE" id="PS50053">
    <property type="entry name" value="UBIQUITIN_2"/>
    <property type="match status" value="1"/>
</dbReference>
<evidence type="ECO:0000313" key="3">
    <source>
        <dbReference type="Proteomes" id="UP000594262"/>
    </source>
</evidence>
<dbReference type="InterPro" id="IPR029071">
    <property type="entry name" value="Ubiquitin-like_domsf"/>
</dbReference>
<dbReference type="EnsemblMetazoa" id="CLYHEMT007385.1">
    <property type="protein sequence ID" value="CLYHEMP007385.1"/>
    <property type="gene ID" value="CLYHEMG007385"/>
</dbReference>
<reference evidence="2" key="1">
    <citation type="submission" date="2021-01" db="UniProtKB">
        <authorList>
            <consortium name="EnsemblMetazoa"/>
        </authorList>
    </citation>
    <scope>IDENTIFICATION</scope>
</reference>
<dbReference type="InterPro" id="IPR000626">
    <property type="entry name" value="Ubiquitin-like_dom"/>
</dbReference>
<dbReference type="SUPFAM" id="SSF54236">
    <property type="entry name" value="Ubiquitin-like"/>
    <property type="match status" value="1"/>
</dbReference>
<feature type="domain" description="Ubiquitin-like" evidence="1">
    <location>
        <begin position="196"/>
        <end position="272"/>
    </location>
</feature>
<dbReference type="Proteomes" id="UP000594262">
    <property type="component" value="Unplaced"/>
</dbReference>